<gene>
    <name evidence="1" type="ORF">RHMOL_Rhmol09G0165300</name>
</gene>
<name>A0ACC0MFV0_RHOML</name>
<keyword evidence="2" id="KW-1185">Reference proteome</keyword>
<evidence type="ECO:0000313" key="1">
    <source>
        <dbReference type="EMBL" id="KAI8539228.1"/>
    </source>
</evidence>
<sequence>MALKTYSRVLLTVLWLSLFLLFFHEQHASNSSKINGSSTPAASSPSRHRPIARKVLASKFDFTPFINRLRQHHRYHRNHHRKNAPDTRGQPGPAGNEIDPRYGVEKRLVPTGPNPLHH</sequence>
<organism evidence="1 2">
    <name type="scientific">Rhododendron molle</name>
    <name type="common">Chinese azalea</name>
    <name type="synonym">Azalea mollis</name>
    <dbReference type="NCBI Taxonomy" id="49168"/>
    <lineage>
        <taxon>Eukaryota</taxon>
        <taxon>Viridiplantae</taxon>
        <taxon>Streptophyta</taxon>
        <taxon>Embryophyta</taxon>
        <taxon>Tracheophyta</taxon>
        <taxon>Spermatophyta</taxon>
        <taxon>Magnoliopsida</taxon>
        <taxon>eudicotyledons</taxon>
        <taxon>Gunneridae</taxon>
        <taxon>Pentapetalae</taxon>
        <taxon>asterids</taxon>
        <taxon>Ericales</taxon>
        <taxon>Ericaceae</taxon>
        <taxon>Ericoideae</taxon>
        <taxon>Rhodoreae</taxon>
        <taxon>Rhododendron</taxon>
    </lineage>
</organism>
<dbReference type="EMBL" id="CM046396">
    <property type="protein sequence ID" value="KAI8539228.1"/>
    <property type="molecule type" value="Genomic_DNA"/>
</dbReference>
<dbReference type="Proteomes" id="UP001062846">
    <property type="component" value="Chromosome 9"/>
</dbReference>
<evidence type="ECO:0000313" key="2">
    <source>
        <dbReference type="Proteomes" id="UP001062846"/>
    </source>
</evidence>
<protein>
    <submittedName>
        <fullName evidence="1">Uncharacterized protein</fullName>
    </submittedName>
</protein>
<proteinExistence type="predicted"/>
<reference evidence="1" key="1">
    <citation type="submission" date="2022-02" db="EMBL/GenBank/DDBJ databases">
        <title>Plant Genome Project.</title>
        <authorList>
            <person name="Zhang R.-G."/>
        </authorList>
    </citation>
    <scope>NUCLEOTIDE SEQUENCE</scope>
    <source>
        <strain evidence="1">AT1</strain>
    </source>
</reference>
<comment type="caution">
    <text evidence="1">The sequence shown here is derived from an EMBL/GenBank/DDBJ whole genome shotgun (WGS) entry which is preliminary data.</text>
</comment>
<accession>A0ACC0MFV0</accession>